<evidence type="ECO:0000256" key="2">
    <source>
        <dbReference type="ARBA" id="ARBA00022603"/>
    </source>
</evidence>
<dbReference type="InterPro" id="IPR006638">
    <property type="entry name" value="Elp3/MiaA/NifB-like_rSAM"/>
</dbReference>
<dbReference type="PROSITE" id="PS51918">
    <property type="entry name" value="RADICAL_SAM"/>
    <property type="match status" value="1"/>
</dbReference>
<sequence length="463" mass="52622">MDNLIYGPQRKMKLVLISPKGPLYRSRGGIFKRSLRYQPLTLTTLAALVPDTLPVDITLIDESISEIPADLEADLIGMTVITGTAPRAYALAASFREKGMTVVLGGPHVTLLPQEAACHADSLCVGYAEQSWPKLIADFLHGNLQPLYQQGDDFHLDDPQLPFPQRERFDSKHFLTQSVFEATRSCTHNCEFCVAPSAWGRKQFQHPVEWVINDIRQFVARTGKRKIIFIDLNLVSDIGYAKALFNALIPLNVKWFGLSTVLIAHNRELMELMARSGCKGLLLGLETISDGSLKDAGKKFNGSVDYKTLIGDLHRLGISVQGCFVFGLDHDTTDVFDRTVELAIDAGIDLPRFSVLTPFPGTPLYRRLEEEKRILTRDWSLYDAQHVVFQPKRMSVRELELGHERAWKKVYRYRSIARRLWNAKNFQPLALTANLGYRFYAHHLHEFYTCDWPIEYSPERGRD</sequence>
<proteinExistence type="predicted"/>
<accession>A0A482PKN9</accession>
<feature type="domain" description="B12-binding" evidence="8">
    <location>
        <begin position="11"/>
        <end position="146"/>
    </location>
</feature>
<dbReference type="PANTHER" id="PTHR43409:SF7">
    <property type="entry name" value="BLL1977 PROTEIN"/>
    <property type="match status" value="1"/>
</dbReference>
<dbReference type="GO" id="GO:0031419">
    <property type="term" value="F:cobalamin binding"/>
    <property type="evidence" value="ECO:0007669"/>
    <property type="project" value="InterPro"/>
</dbReference>
<dbReference type="SUPFAM" id="SSF102114">
    <property type="entry name" value="Radical SAM enzymes"/>
    <property type="match status" value="1"/>
</dbReference>
<dbReference type="InterPro" id="IPR006158">
    <property type="entry name" value="Cobalamin-bd"/>
</dbReference>
<dbReference type="SMART" id="SM00729">
    <property type="entry name" value="Elp3"/>
    <property type="match status" value="1"/>
</dbReference>
<evidence type="ECO:0000256" key="1">
    <source>
        <dbReference type="ARBA" id="ARBA00001966"/>
    </source>
</evidence>
<evidence type="ECO:0000256" key="4">
    <source>
        <dbReference type="ARBA" id="ARBA00022691"/>
    </source>
</evidence>
<dbReference type="EMBL" id="CP038008">
    <property type="protein sequence ID" value="QBY28619.1"/>
    <property type="molecule type" value="Genomic_DNA"/>
</dbReference>
<dbReference type="Pfam" id="PF02310">
    <property type="entry name" value="B12-binding"/>
    <property type="match status" value="1"/>
</dbReference>
<dbReference type="SFLD" id="SFLDS00029">
    <property type="entry name" value="Radical_SAM"/>
    <property type="match status" value="1"/>
</dbReference>
<dbReference type="Gene3D" id="3.80.30.20">
    <property type="entry name" value="tm_1862 like domain"/>
    <property type="match status" value="1"/>
</dbReference>
<dbReference type="Pfam" id="PF04055">
    <property type="entry name" value="Radical_SAM"/>
    <property type="match status" value="1"/>
</dbReference>
<dbReference type="InterPro" id="IPR007197">
    <property type="entry name" value="rSAM"/>
</dbReference>
<keyword evidence="7" id="KW-0411">Iron-sulfur</keyword>
<dbReference type="PANTHER" id="PTHR43409">
    <property type="entry name" value="ANAEROBIC MAGNESIUM-PROTOPORPHYRIN IX MONOMETHYL ESTER CYCLASE-RELATED"/>
    <property type="match status" value="1"/>
</dbReference>
<evidence type="ECO:0000259" key="8">
    <source>
        <dbReference type="PROSITE" id="PS51332"/>
    </source>
</evidence>
<gene>
    <name evidence="10" type="ORF">E2R62_06985</name>
</gene>
<comment type="cofactor">
    <cofactor evidence="1">
        <name>[4Fe-4S] cluster</name>
        <dbReference type="ChEBI" id="CHEBI:49883"/>
    </cofactor>
</comment>
<organism evidence="10">
    <name type="scientific">Citrobacter rodentium</name>
    <dbReference type="NCBI Taxonomy" id="67825"/>
    <lineage>
        <taxon>Bacteria</taxon>
        <taxon>Pseudomonadati</taxon>
        <taxon>Pseudomonadota</taxon>
        <taxon>Gammaproteobacteria</taxon>
        <taxon>Enterobacterales</taxon>
        <taxon>Enterobacteriaceae</taxon>
        <taxon>Citrobacter</taxon>
    </lineage>
</organism>
<dbReference type="GO" id="GO:0005829">
    <property type="term" value="C:cytosol"/>
    <property type="evidence" value="ECO:0007669"/>
    <property type="project" value="TreeGrafter"/>
</dbReference>
<dbReference type="GO" id="GO:0003824">
    <property type="term" value="F:catalytic activity"/>
    <property type="evidence" value="ECO:0007669"/>
    <property type="project" value="InterPro"/>
</dbReference>
<evidence type="ECO:0000259" key="9">
    <source>
        <dbReference type="PROSITE" id="PS51918"/>
    </source>
</evidence>
<evidence type="ECO:0000256" key="7">
    <source>
        <dbReference type="ARBA" id="ARBA00023014"/>
    </source>
</evidence>
<keyword evidence="2" id="KW-0489">Methyltransferase</keyword>
<evidence type="ECO:0000256" key="5">
    <source>
        <dbReference type="ARBA" id="ARBA00022723"/>
    </source>
</evidence>
<keyword evidence="5" id="KW-0479">Metal-binding</keyword>
<protein>
    <submittedName>
        <fullName evidence="10">B12-binding domain-containing radical SAM protein</fullName>
    </submittedName>
</protein>
<dbReference type="SFLD" id="SFLDG01082">
    <property type="entry name" value="B12-binding_domain_containing"/>
    <property type="match status" value="1"/>
</dbReference>
<reference evidence="10" key="1">
    <citation type="submission" date="2019-03" db="EMBL/GenBank/DDBJ databases">
        <title>Complete genome sequence of enteropathogenic Citrobacter rodentium strain DBS100.</title>
        <authorList>
            <person name="Popov G."/>
            <person name="Fiebig A."/>
            <person name="Shideler S."/>
            <person name="Coombes B."/>
            <person name="Savchenko A."/>
        </authorList>
    </citation>
    <scope>NUCLEOTIDE SEQUENCE</scope>
    <source>
        <strain evidence="10">DBS100</strain>
    </source>
</reference>
<evidence type="ECO:0000256" key="3">
    <source>
        <dbReference type="ARBA" id="ARBA00022679"/>
    </source>
</evidence>
<dbReference type="InterPro" id="IPR051198">
    <property type="entry name" value="BchE-like"/>
</dbReference>
<dbReference type="InterPro" id="IPR034466">
    <property type="entry name" value="Methyltransferase_Class_B"/>
</dbReference>
<dbReference type="SFLD" id="SFLDG01123">
    <property type="entry name" value="methyltransferase_(Class_B)"/>
    <property type="match status" value="1"/>
</dbReference>
<evidence type="ECO:0000313" key="10">
    <source>
        <dbReference type="EMBL" id="QBY28619.1"/>
    </source>
</evidence>
<dbReference type="PROSITE" id="PS51332">
    <property type="entry name" value="B12_BINDING"/>
    <property type="match status" value="1"/>
</dbReference>
<dbReference type="CDD" id="cd01335">
    <property type="entry name" value="Radical_SAM"/>
    <property type="match status" value="1"/>
</dbReference>
<dbReference type="AlphaFoldDB" id="A0A482PKN9"/>
<dbReference type="Gene3D" id="3.40.50.280">
    <property type="entry name" value="Cobalamin-binding domain"/>
    <property type="match status" value="1"/>
</dbReference>
<evidence type="ECO:0000256" key="6">
    <source>
        <dbReference type="ARBA" id="ARBA00023004"/>
    </source>
</evidence>
<keyword evidence="6" id="KW-0408">Iron</keyword>
<dbReference type="RefSeq" id="WP_042623207.1">
    <property type="nucleotide sequence ID" value="NZ_CAJTBI010000029.1"/>
</dbReference>
<name>A0A482PKN9_CITRO</name>
<dbReference type="InterPro" id="IPR023404">
    <property type="entry name" value="rSAM_horseshoe"/>
</dbReference>
<dbReference type="InterPro" id="IPR058240">
    <property type="entry name" value="rSAM_sf"/>
</dbReference>
<dbReference type="GO" id="GO:0046872">
    <property type="term" value="F:metal ion binding"/>
    <property type="evidence" value="ECO:0007669"/>
    <property type="project" value="UniProtKB-KW"/>
</dbReference>
<feature type="domain" description="Radical SAM core" evidence="9">
    <location>
        <begin position="169"/>
        <end position="392"/>
    </location>
</feature>
<dbReference type="GO" id="GO:0051539">
    <property type="term" value="F:4 iron, 4 sulfur cluster binding"/>
    <property type="evidence" value="ECO:0007669"/>
    <property type="project" value="UniProtKB-KW"/>
</dbReference>
<keyword evidence="3" id="KW-0808">Transferase</keyword>
<keyword evidence="4" id="KW-0949">S-adenosyl-L-methionine</keyword>